<organism evidence="1">
    <name type="scientific">Streptomyces sp. NBC_00119</name>
    <dbReference type="NCBI Taxonomy" id="2975659"/>
    <lineage>
        <taxon>Bacteria</taxon>
        <taxon>Bacillati</taxon>
        <taxon>Actinomycetota</taxon>
        <taxon>Actinomycetes</taxon>
        <taxon>Kitasatosporales</taxon>
        <taxon>Streptomycetaceae</taxon>
        <taxon>Streptomyces</taxon>
    </lineage>
</organism>
<dbReference type="AlphaFoldDB" id="A0AAU1U2L3"/>
<protein>
    <submittedName>
        <fullName evidence="1">Uncharacterized protein</fullName>
    </submittedName>
</protein>
<reference evidence="1" key="1">
    <citation type="submission" date="2022-10" db="EMBL/GenBank/DDBJ databases">
        <title>The complete genomes of actinobacterial strains from the NBC collection.</title>
        <authorList>
            <person name="Joergensen T.S."/>
            <person name="Alvarez Arevalo M."/>
            <person name="Sterndorff E.B."/>
            <person name="Faurdal D."/>
            <person name="Vuksanovic O."/>
            <person name="Mourched A.-S."/>
            <person name="Charusanti P."/>
            <person name="Shaw S."/>
            <person name="Blin K."/>
            <person name="Weber T."/>
        </authorList>
    </citation>
    <scope>NUCLEOTIDE SEQUENCE</scope>
    <source>
        <strain evidence="1">NBC_00119</strain>
    </source>
</reference>
<accession>A0AAU1U2L3</accession>
<name>A0AAU1U2L3_9ACTN</name>
<evidence type="ECO:0000313" key="1">
    <source>
        <dbReference type="EMBL" id="WTS10987.1"/>
    </source>
</evidence>
<proteinExistence type="predicted"/>
<gene>
    <name evidence="1" type="ORF">OHU69_07835</name>
</gene>
<sequence length="655" mass="72914">MTSRYVLRLQVDPADDPKQAGDRLLALARVARAEEICVFLFGLEFNDGHESLDRVAHWLAATRPWRTRLRAEGVAVSLNPGHTVGHSDWARSLEPGQSWQTMTDQHGTAAAVQVCPLDPAWRAYFAQTLRLYAAEDVDTVWIEDDIRLHNHRPLDWGGCFCPLHLAEFALRTGITTTREELVAACTAPGDPHPWRERWLDFWDTTQRELLGSWREILGDRLGLMSSRTDSHAAEGRDWQAWLDLPTAHRPHFWGYSDGAGPELPRAIQQLDMQRAVQPAGLRSFPEIECWPYGQWNKSFRQTGAQMSLAHILGSDGLAISLYDFLGNHPDDEPRRATFLADWRDTFDWLSETFPKSFRTVGVGLPWSERTGRRTRTERAGWQSLVVPHGSWAGLLGAAGHAVTARGGAYVNALSGEATWSFGDAELREWLGQGLLLDSVAARILFERGYGPLIGVTGARQSPEGHAREICTDPEFSLRPGCAISLDTESYDRSTVVAFDPAPDARVAGIVRDQLDRERGSGLVLYENALGGRVAVTPWPAHTPGMTLMNAQREAQLGAVLDWLSRGAHARATGHPWLVTQALTDGTDWRVVVWNASPDEADDFRLRLPQGMPEPRSVVQVTARGERLTAAWRDGRPLLSRPLGQWEYVVLSSAHA</sequence>
<dbReference type="EMBL" id="CP108195">
    <property type="protein sequence ID" value="WTS10987.1"/>
    <property type="molecule type" value="Genomic_DNA"/>
</dbReference>